<dbReference type="SUPFAM" id="SSF52087">
    <property type="entry name" value="CRAL/TRIO domain"/>
    <property type="match status" value="3"/>
</dbReference>
<dbReference type="Gene3D" id="3.40.525.10">
    <property type="entry name" value="CRAL-TRIO lipid binding domain"/>
    <property type="match status" value="3"/>
</dbReference>
<dbReference type="SMART" id="SM00516">
    <property type="entry name" value="SEC14"/>
    <property type="match status" value="2"/>
</dbReference>
<dbReference type="STRING" id="34691.A0A182XCZ8"/>
<dbReference type="InterPro" id="IPR036865">
    <property type="entry name" value="CRAL-TRIO_dom_sf"/>
</dbReference>
<dbReference type="PANTHER" id="PTHR10174">
    <property type="entry name" value="ALPHA-TOCOPHEROL TRANSFER PROTEIN-RELATED"/>
    <property type="match status" value="1"/>
</dbReference>
<dbReference type="Proteomes" id="UP000076407">
    <property type="component" value="Unassembled WGS sequence"/>
</dbReference>
<dbReference type="Gene3D" id="1.10.8.20">
    <property type="entry name" value="N-terminal domain of phosphatidylinositol transfer protein sec14p"/>
    <property type="match status" value="3"/>
</dbReference>
<dbReference type="SUPFAM" id="SSF46938">
    <property type="entry name" value="CRAL/TRIO N-terminal domain"/>
    <property type="match status" value="3"/>
</dbReference>
<protein>
    <recommendedName>
        <fullName evidence="1">CRAL-TRIO domain-containing protein</fullName>
    </recommendedName>
</protein>
<evidence type="ECO:0000313" key="2">
    <source>
        <dbReference type="EnsemblMetazoa" id="AQUA007698-PA"/>
    </source>
</evidence>
<keyword evidence="3" id="KW-1185">Reference proteome</keyword>
<feature type="domain" description="CRAL-TRIO" evidence="1">
    <location>
        <begin position="744"/>
        <end position="892"/>
    </location>
</feature>
<evidence type="ECO:0000259" key="1">
    <source>
        <dbReference type="PROSITE" id="PS50191"/>
    </source>
</evidence>
<reference evidence="2" key="1">
    <citation type="submission" date="2020-05" db="UniProtKB">
        <authorList>
            <consortium name="EnsemblMetazoa"/>
        </authorList>
    </citation>
    <scope>IDENTIFICATION</scope>
    <source>
        <strain evidence="2">SANGQUA</strain>
    </source>
</reference>
<dbReference type="PRINTS" id="PR00180">
    <property type="entry name" value="CRETINALDHBP"/>
</dbReference>
<dbReference type="PROSITE" id="PS50191">
    <property type="entry name" value="CRAL_TRIO"/>
    <property type="match status" value="3"/>
</dbReference>
<feature type="domain" description="CRAL-TRIO" evidence="1">
    <location>
        <begin position="417"/>
        <end position="580"/>
    </location>
</feature>
<proteinExistence type="predicted"/>
<dbReference type="InterPro" id="IPR036273">
    <property type="entry name" value="CRAL/TRIO_N_dom_sf"/>
</dbReference>
<accession>A0A182XCZ8</accession>
<dbReference type="PANTHER" id="PTHR10174:SF166">
    <property type="entry name" value="LD40136P"/>
    <property type="match status" value="1"/>
</dbReference>
<dbReference type="VEuPathDB" id="VectorBase:AQUA007698"/>
<dbReference type="SMART" id="SM01100">
    <property type="entry name" value="CRAL_TRIO_N"/>
    <property type="match status" value="3"/>
</dbReference>
<evidence type="ECO:0000313" key="3">
    <source>
        <dbReference type="Proteomes" id="UP000076407"/>
    </source>
</evidence>
<dbReference type="InterPro" id="IPR001251">
    <property type="entry name" value="CRAL-TRIO_dom"/>
</dbReference>
<dbReference type="GO" id="GO:0016020">
    <property type="term" value="C:membrane"/>
    <property type="evidence" value="ECO:0007669"/>
    <property type="project" value="TreeGrafter"/>
</dbReference>
<name>A0A182XCZ8_ANOQN</name>
<dbReference type="GO" id="GO:1902936">
    <property type="term" value="F:phosphatidylinositol bisphosphate binding"/>
    <property type="evidence" value="ECO:0007669"/>
    <property type="project" value="TreeGrafter"/>
</dbReference>
<dbReference type="AlphaFoldDB" id="A0A182XCZ8"/>
<dbReference type="Pfam" id="PF00650">
    <property type="entry name" value="CRAL_TRIO"/>
    <property type="match status" value="3"/>
</dbReference>
<dbReference type="EnsemblMetazoa" id="AQUA007698-RA">
    <property type="protein sequence ID" value="AQUA007698-PA"/>
    <property type="gene ID" value="AQUA007698"/>
</dbReference>
<sequence>MTYQCAAFFTSTANVFTCPETMAANQLPFAVDKCLKEYDEYKFTLPALYREVAKEELREDDVVREKALTEMRHWIAENPYIFKCRTDAKFLLRFLRFRQFSVPMACEALERYLTVRELYPGWFKKLDCNDPIMQEILDYEPFTYLGQDSEGRAAFLIRFGRFNIEKHSPSQDARYMALILETVLEWEEFQIGSCQVFVDYRGCTVGHFDKWSTSELKIMMDVFSRSYPLRYGEIHGAKLPKQAVPIIETCLSFANPKLREKINCYPTIEELEKRLEPACKPTTYGGTVDFEELNRSFRKRIEDQREIVLGLDGMAIDVDHYTPNEYDEYKFTLPALYRELAKEELREDDLVREKALTEMRHWIAENPYIFKCRTDAKFLLRFLRFRQFSVPMACEALERYLTVRELYPSWFKNLDCTESTMKEIFHSGTFTLLGWDAAGRMVGFSRFSRFDGEKHSPAQDARFMALVMETMLECEEFQVGGCHVLIDFEGSTVANFEKWSTTDLKIMMDAYSHTYPLRYADIHSAGLPKYGSSVIETFLSFANPKMREKISCFSTAAEMEKYFEAPLKPALYGGTVDLELANRALWKRMEDQREVVLGLDQMEIDLDYYSSRWNFEGTTPDEIAAGAMFKQKCPEKYDLYQPAVSALHRQIAADELREEPAIVEQALEQMRDWIAKNPAIHTCRTDASFLLRFLRVRKFSHLAACETLERYLVSRQRFPAWYSKLDTAEPWVQVMIDSEFVVPLGRDELGRVVYLVRYANLDIDRFEVTDQIRFFTMVFETICHDELNQIAGLVCVFDETNVPMRAFAQWSLTDIKNYIDCVTKALPLRVKEVHVVNLPLFGAAVGEWIMSCCSEKLRSRLKCYRSMDEFAGKCNLLSLLPKEYYGGKQEAMDLKRQLRESLDRCRNIILALDDMKVDERRCLLVKSQTKPGGDEGMIGSFRKLDVD</sequence>
<feature type="domain" description="CRAL-TRIO" evidence="1">
    <location>
        <begin position="132"/>
        <end position="292"/>
    </location>
</feature>
<dbReference type="CDD" id="cd00170">
    <property type="entry name" value="SEC14"/>
    <property type="match status" value="3"/>
</dbReference>
<organism evidence="2 3">
    <name type="scientific">Anopheles quadriannulatus</name>
    <name type="common">Mosquito</name>
    <dbReference type="NCBI Taxonomy" id="34691"/>
    <lineage>
        <taxon>Eukaryota</taxon>
        <taxon>Metazoa</taxon>
        <taxon>Ecdysozoa</taxon>
        <taxon>Arthropoda</taxon>
        <taxon>Hexapoda</taxon>
        <taxon>Insecta</taxon>
        <taxon>Pterygota</taxon>
        <taxon>Neoptera</taxon>
        <taxon>Endopterygota</taxon>
        <taxon>Diptera</taxon>
        <taxon>Nematocera</taxon>
        <taxon>Culicoidea</taxon>
        <taxon>Culicidae</taxon>
        <taxon>Anophelinae</taxon>
        <taxon>Anopheles</taxon>
    </lineage>
</organism>
<dbReference type="InterPro" id="IPR011074">
    <property type="entry name" value="CRAL/TRIO_N_dom"/>
</dbReference>